<dbReference type="Proteomes" id="UP000095564">
    <property type="component" value="Unassembled WGS sequence"/>
</dbReference>
<dbReference type="EMBL" id="CZAU01000033">
    <property type="protein sequence ID" value="CUP98827.1"/>
    <property type="molecule type" value="Genomic_DNA"/>
</dbReference>
<gene>
    <name evidence="1" type="ORF">ERS852520_02733</name>
</gene>
<dbReference type="OrthoDB" id="9808061at2"/>
<sequence>MSKTTLVTQQVQLQEWFHMMQESKGRPQQIPLDEWCKENYGISAAGYYYRVRKVKEAYLDQVSEEKHQENLAIVPKKLFHEDQGVQKNPSKLQTTDSFLDIFQDDLRIRIYENTDEQLLFCVLRNLKNAE</sequence>
<evidence type="ECO:0000313" key="2">
    <source>
        <dbReference type="Proteomes" id="UP000095564"/>
    </source>
</evidence>
<dbReference type="AlphaFoldDB" id="A0A174SSH3"/>
<name>A0A174SSH3_ANAHA</name>
<reference evidence="1 2" key="1">
    <citation type="submission" date="2015-09" db="EMBL/GenBank/DDBJ databases">
        <authorList>
            <consortium name="Pathogen Informatics"/>
        </authorList>
    </citation>
    <scope>NUCLEOTIDE SEQUENCE [LARGE SCALE GENOMIC DNA]</scope>
    <source>
        <strain evidence="1 2">2789STDY5834908</strain>
    </source>
</reference>
<organism evidence="1 2">
    <name type="scientific">Anaerostipes hadrus</name>
    <dbReference type="NCBI Taxonomy" id="649756"/>
    <lineage>
        <taxon>Bacteria</taxon>
        <taxon>Bacillati</taxon>
        <taxon>Bacillota</taxon>
        <taxon>Clostridia</taxon>
        <taxon>Lachnospirales</taxon>
        <taxon>Lachnospiraceae</taxon>
        <taxon>Anaerostipes</taxon>
    </lineage>
</organism>
<accession>A0A174SSH3</accession>
<protein>
    <submittedName>
        <fullName evidence="1">Uncharacterized protein</fullName>
    </submittedName>
</protein>
<proteinExistence type="predicted"/>
<evidence type="ECO:0000313" key="1">
    <source>
        <dbReference type="EMBL" id="CUP98827.1"/>
    </source>
</evidence>
<dbReference type="RefSeq" id="WP_055161537.1">
    <property type="nucleotide sequence ID" value="NZ_CZAU01000033.1"/>
</dbReference>